<accession>A0A811UI79</accession>
<dbReference type="AlphaFoldDB" id="A0A811UI79"/>
<evidence type="ECO:0000313" key="2">
    <source>
        <dbReference type="EMBL" id="CAD6997666.1"/>
    </source>
</evidence>
<sequence>MDVYTPAIADIRRFAPICIYGGSGYNSKAWAVVDLSSRDRDRVEQVDAAYQTVLRRRGGRLQKPGLDSFGQAGQKVAEGFNSKPKKRSNEA</sequence>
<proteinExistence type="predicted"/>
<comment type="caution">
    <text evidence="2">The sequence shown here is derived from an EMBL/GenBank/DDBJ whole genome shotgun (WGS) entry which is preliminary data.</text>
</comment>
<gene>
    <name evidence="2" type="ORF">CCAP1982_LOCUS6296</name>
</gene>
<dbReference type="EMBL" id="CAJHJT010000012">
    <property type="protein sequence ID" value="CAD6997666.1"/>
    <property type="molecule type" value="Genomic_DNA"/>
</dbReference>
<organism evidence="2 3">
    <name type="scientific">Ceratitis capitata</name>
    <name type="common">Mediterranean fruit fly</name>
    <name type="synonym">Tephritis capitata</name>
    <dbReference type="NCBI Taxonomy" id="7213"/>
    <lineage>
        <taxon>Eukaryota</taxon>
        <taxon>Metazoa</taxon>
        <taxon>Ecdysozoa</taxon>
        <taxon>Arthropoda</taxon>
        <taxon>Hexapoda</taxon>
        <taxon>Insecta</taxon>
        <taxon>Pterygota</taxon>
        <taxon>Neoptera</taxon>
        <taxon>Endopterygota</taxon>
        <taxon>Diptera</taxon>
        <taxon>Brachycera</taxon>
        <taxon>Muscomorpha</taxon>
        <taxon>Tephritoidea</taxon>
        <taxon>Tephritidae</taxon>
        <taxon>Ceratitis</taxon>
        <taxon>Ceratitis</taxon>
    </lineage>
</organism>
<reference evidence="2" key="1">
    <citation type="submission" date="2020-11" db="EMBL/GenBank/DDBJ databases">
        <authorList>
            <person name="Whitehead M."/>
        </authorList>
    </citation>
    <scope>NUCLEOTIDE SEQUENCE</scope>
    <source>
        <strain evidence="2">EGII</strain>
    </source>
</reference>
<evidence type="ECO:0000256" key="1">
    <source>
        <dbReference type="SAM" id="MobiDB-lite"/>
    </source>
</evidence>
<dbReference type="Proteomes" id="UP000606786">
    <property type="component" value="Unassembled WGS sequence"/>
</dbReference>
<protein>
    <submittedName>
        <fullName evidence="2">(Mediterranean fruit fly) hypothetical protein</fullName>
    </submittedName>
</protein>
<evidence type="ECO:0000313" key="3">
    <source>
        <dbReference type="Proteomes" id="UP000606786"/>
    </source>
</evidence>
<keyword evidence="3" id="KW-1185">Reference proteome</keyword>
<name>A0A811UI79_CERCA</name>
<feature type="region of interest" description="Disordered" evidence="1">
    <location>
        <begin position="61"/>
        <end position="91"/>
    </location>
</feature>